<dbReference type="Proteomes" id="UP000759537">
    <property type="component" value="Unassembled WGS sequence"/>
</dbReference>
<gene>
    <name evidence="1" type="ORF">DFH94DRAFT_687836</name>
</gene>
<dbReference type="EMBL" id="WHVB01000001">
    <property type="protein sequence ID" value="KAF8487339.1"/>
    <property type="molecule type" value="Genomic_DNA"/>
</dbReference>
<evidence type="ECO:0000313" key="2">
    <source>
        <dbReference type="Proteomes" id="UP000759537"/>
    </source>
</evidence>
<organism evidence="1 2">
    <name type="scientific">Russula ochroleuca</name>
    <dbReference type="NCBI Taxonomy" id="152965"/>
    <lineage>
        <taxon>Eukaryota</taxon>
        <taxon>Fungi</taxon>
        <taxon>Dikarya</taxon>
        <taxon>Basidiomycota</taxon>
        <taxon>Agaricomycotina</taxon>
        <taxon>Agaricomycetes</taxon>
        <taxon>Russulales</taxon>
        <taxon>Russulaceae</taxon>
        <taxon>Russula</taxon>
    </lineage>
</organism>
<sequence>MSVTLAVNIGVFPTPMPFAKVDHWAREMQECGESDDDDDPMDKSFAVLSSSEVGCDRPEVDGDYEVLTFIDASAPLQGVSGRLSSDLVAMIIDSDSAVVCLLSGSFISDRIAIDMCVIPSPSNSPSNKNPHVDESSFVALALLYGAPIDAFAKLISVGHRTGMYLTRLTILSLGSLAAPPISGAINRATVVSVTPEWDRY</sequence>
<reference evidence="1" key="2">
    <citation type="journal article" date="2020" name="Nat. Commun.">
        <title>Large-scale genome sequencing of mycorrhizal fungi provides insights into the early evolution of symbiotic traits.</title>
        <authorList>
            <person name="Miyauchi S."/>
            <person name="Kiss E."/>
            <person name="Kuo A."/>
            <person name="Drula E."/>
            <person name="Kohler A."/>
            <person name="Sanchez-Garcia M."/>
            <person name="Morin E."/>
            <person name="Andreopoulos B."/>
            <person name="Barry K.W."/>
            <person name="Bonito G."/>
            <person name="Buee M."/>
            <person name="Carver A."/>
            <person name="Chen C."/>
            <person name="Cichocki N."/>
            <person name="Clum A."/>
            <person name="Culley D."/>
            <person name="Crous P.W."/>
            <person name="Fauchery L."/>
            <person name="Girlanda M."/>
            <person name="Hayes R.D."/>
            <person name="Keri Z."/>
            <person name="LaButti K."/>
            <person name="Lipzen A."/>
            <person name="Lombard V."/>
            <person name="Magnuson J."/>
            <person name="Maillard F."/>
            <person name="Murat C."/>
            <person name="Nolan M."/>
            <person name="Ohm R.A."/>
            <person name="Pangilinan J."/>
            <person name="Pereira M.F."/>
            <person name="Perotto S."/>
            <person name="Peter M."/>
            <person name="Pfister S."/>
            <person name="Riley R."/>
            <person name="Sitrit Y."/>
            <person name="Stielow J.B."/>
            <person name="Szollosi G."/>
            <person name="Zifcakova L."/>
            <person name="Stursova M."/>
            <person name="Spatafora J.W."/>
            <person name="Tedersoo L."/>
            <person name="Vaario L.M."/>
            <person name="Yamada A."/>
            <person name="Yan M."/>
            <person name="Wang P."/>
            <person name="Xu J."/>
            <person name="Bruns T."/>
            <person name="Baldrian P."/>
            <person name="Vilgalys R."/>
            <person name="Dunand C."/>
            <person name="Henrissat B."/>
            <person name="Grigoriev I.V."/>
            <person name="Hibbett D."/>
            <person name="Nagy L.G."/>
            <person name="Martin F.M."/>
        </authorList>
    </citation>
    <scope>NUCLEOTIDE SEQUENCE</scope>
    <source>
        <strain evidence="1">Prilba</strain>
    </source>
</reference>
<comment type="caution">
    <text evidence="1">The sequence shown here is derived from an EMBL/GenBank/DDBJ whole genome shotgun (WGS) entry which is preliminary data.</text>
</comment>
<accession>A0A9P5TE27</accession>
<proteinExistence type="predicted"/>
<dbReference type="OrthoDB" id="6509908at2759"/>
<protein>
    <submittedName>
        <fullName evidence="1">Uncharacterized protein</fullName>
    </submittedName>
</protein>
<evidence type="ECO:0000313" key="1">
    <source>
        <dbReference type="EMBL" id="KAF8487339.1"/>
    </source>
</evidence>
<keyword evidence="2" id="KW-1185">Reference proteome</keyword>
<reference evidence="1" key="1">
    <citation type="submission" date="2019-10" db="EMBL/GenBank/DDBJ databases">
        <authorList>
            <consortium name="DOE Joint Genome Institute"/>
            <person name="Kuo A."/>
            <person name="Miyauchi S."/>
            <person name="Kiss E."/>
            <person name="Drula E."/>
            <person name="Kohler A."/>
            <person name="Sanchez-Garcia M."/>
            <person name="Andreopoulos B."/>
            <person name="Barry K.W."/>
            <person name="Bonito G."/>
            <person name="Buee M."/>
            <person name="Carver A."/>
            <person name="Chen C."/>
            <person name="Cichocki N."/>
            <person name="Clum A."/>
            <person name="Culley D."/>
            <person name="Crous P.W."/>
            <person name="Fauchery L."/>
            <person name="Girlanda M."/>
            <person name="Hayes R."/>
            <person name="Keri Z."/>
            <person name="LaButti K."/>
            <person name="Lipzen A."/>
            <person name="Lombard V."/>
            <person name="Magnuson J."/>
            <person name="Maillard F."/>
            <person name="Morin E."/>
            <person name="Murat C."/>
            <person name="Nolan M."/>
            <person name="Ohm R."/>
            <person name="Pangilinan J."/>
            <person name="Pereira M."/>
            <person name="Perotto S."/>
            <person name="Peter M."/>
            <person name="Riley R."/>
            <person name="Sitrit Y."/>
            <person name="Stielow B."/>
            <person name="Szollosi G."/>
            <person name="Zifcakova L."/>
            <person name="Stursova M."/>
            <person name="Spatafora J.W."/>
            <person name="Tedersoo L."/>
            <person name="Vaario L.-M."/>
            <person name="Yamada A."/>
            <person name="Yan M."/>
            <person name="Wang P."/>
            <person name="Xu J."/>
            <person name="Bruns T."/>
            <person name="Baldrian P."/>
            <person name="Vilgalys R."/>
            <person name="Henrissat B."/>
            <person name="Grigoriev I.V."/>
            <person name="Hibbett D."/>
            <person name="Nagy L.G."/>
            <person name="Martin F.M."/>
        </authorList>
    </citation>
    <scope>NUCLEOTIDE SEQUENCE</scope>
    <source>
        <strain evidence="1">Prilba</strain>
    </source>
</reference>
<name>A0A9P5TE27_9AGAM</name>
<dbReference type="AlphaFoldDB" id="A0A9P5TE27"/>